<evidence type="ECO:0000313" key="4">
    <source>
        <dbReference type="Proteomes" id="UP000812982"/>
    </source>
</evidence>
<feature type="signal peptide" evidence="1">
    <location>
        <begin position="1"/>
        <end position="23"/>
    </location>
</feature>
<dbReference type="InterPro" id="IPR003399">
    <property type="entry name" value="Mce/MlaD"/>
</dbReference>
<gene>
    <name evidence="3" type="ORF">FR943_01710</name>
</gene>
<name>A0ABS6KG64_9MYCO</name>
<reference evidence="3 4" key="1">
    <citation type="journal article" date="2021" name="Sci. Rep.">
        <title>Phenotypic and genomic hallmarks of a novel, potentially pathogenic rapidly growing Mycobacterium species related to the Mycobacterium fortuitum complex.</title>
        <authorList>
            <person name="Gharbi R."/>
            <person name="Khanna V."/>
            <person name="Frigui W."/>
            <person name="Mhenni B."/>
            <person name="Brosch R."/>
            <person name="Mardassi H."/>
        </authorList>
    </citation>
    <scope>NUCLEOTIDE SEQUENCE [LARGE SCALE GENOMIC DNA]</scope>
    <source>
        <strain evidence="3 4">TNTM28</strain>
    </source>
</reference>
<accession>A0ABS6KG64</accession>
<evidence type="ECO:0000313" key="3">
    <source>
        <dbReference type="EMBL" id="MBU9762569.1"/>
    </source>
</evidence>
<dbReference type="EMBL" id="VOMB01000002">
    <property type="protein sequence ID" value="MBU9762569.1"/>
    <property type="molecule type" value="Genomic_DNA"/>
</dbReference>
<organism evidence="3 4">
    <name type="scientific">[Mycobacterium] fortunisiensis</name>
    <dbReference type="NCBI Taxonomy" id="2600579"/>
    <lineage>
        <taxon>Bacteria</taxon>
        <taxon>Bacillati</taxon>
        <taxon>Actinomycetota</taxon>
        <taxon>Actinomycetes</taxon>
        <taxon>Mycobacteriales</taxon>
        <taxon>Mycobacteriaceae</taxon>
        <taxon>Mycolicibacterium</taxon>
    </lineage>
</organism>
<dbReference type="PANTHER" id="PTHR33371:SF4">
    <property type="entry name" value="INTERMEMBRANE PHOSPHOLIPID TRANSPORT SYSTEM BINDING PROTEIN MLAD"/>
    <property type="match status" value="1"/>
</dbReference>
<keyword evidence="4" id="KW-1185">Reference proteome</keyword>
<protein>
    <submittedName>
        <fullName evidence="3">MCE family protein</fullName>
    </submittedName>
</protein>
<evidence type="ECO:0000259" key="2">
    <source>
        <dbReference type="Pfam" id="PF02470"/>
    </source>
</evidence>
<dbReference type="InterPro" id="IPR052336">
    <property type="entry name" value="MlaD_Phospholipid_Transporter"/>
</dbReference>
<dbReference type="Proteomes" id="UP000812982">
    <property type="component" value="Unassembled WGS sequence"/>
</dbReference>
<proteinExistence type="predicted"/>
<feature type="domain" description="Mce/MlaD" evidence="2">
    <location>
        <begin position="35"/>
        <end position="105"/>
    </location>
</feature>
<dbReference type="Pfam" id="PF02470">
    <property type="entry name" value="MlaD"/>
    <property type="match status" value="1"/>
</dbReference>
<feature type="chain" id="PRO_5047133713" evidence="1">
    <location>
        <begin position="24"/>
        <end position="358"/>
    </location>
</feature>
<dbReference type="PANTHER" id="PTHR33371">
    <property type="entry name" value="INTERMEMBRANE PHOSPHOLIPID TRANSPORT SYSTEM BINDING PROTEIN MLAD-RELATED"/>
    <property type="match status" value="1"/>
</dbReference>
<comment type="caution">
    <text evidence="3">The sequence shown here is derived from an EMBL/GenBank/DDBJ whole genome shotgun (WGS) entry which is preliminary data.</text>
</comment>
<keyword evidence="1" id="KW-0732">Signal</keyword>
<sequence length="358" mass="37538">MRVSMRRLVAVAAVLCTVGASTSSCGTRSAESAPEYCAVMPDAVGLYAGNPVTQMGFQIGSVTSVTPTAGDVRVTFTVADRKIPAEAKAVIRSMSILADRSLELVGNYSGGPELTAGHCIPLGRTATPQSLSQVVGSIASFVDTVSPEGSNNVADTVAGLDQLLQGQGPRSNEFLTRLSSVLDSPDQAISDTGSVVSNLAQLTSEISGVRDTLKQVLTDAEATTPDLVLATDGVKRMTATLPLMITMVADLERELGGQTQRVLDTVSVALRKASPHATAISDLLNPIPGWIMTASDRFNVQGLQLKWRPPMYRIRTQDGLLLCGTMNARVPGSCADVAGTPYAVDVALLQYALTEASR</sequence>
<dbReference type="PROSITE" id="PS51257">
    <property type="entry name" value="PROKAR_LIPOPROTEIN"/>
    <property type="match status" value="1"/>
</dbReference>
<evidence type="ECO:0000256" key="1">
    <source>
        <dbReference type="SAM" id="SignalP"/>
    </source>
</evidence>